<dbReference type="EMBL" id="JXQK01000075">
    <property type="protein sequence ID" value="KIP60826.1"/>
    <property type="molecule type" value="Genomic_DNA"/>
</dbReference>
<protein>
    <submittedName>
        <fullName evidence="1">McrBC 5-methylcytosine restriction system component</fullName>
    </submittedName>
</protein>
<gene>
    <name evidence="1" type="ORF">ST44_10270</name>
</gene>
<keyword evidence="2" id="KW-1185">Reference proteome</keyword>
<dbReference type="OrthoDB" id="828100at2"/>
<dbReference type="PANTHER" id="PTHR38733:SF1">
    <property type="entry name" value="TYPE IV METHYL-DIRECTED RESTRICTION ENZYME ECOKMCRBC"/>
    <property type="match status" value="1"/>
</dbReference>
<name>A0A0D0IS50_9BACT</name>
<comment type="caution">
    <text evidence="1">The sequence shown here is derived from an EMBL/GenBank/DDBJ whole genome shotgun (WGS) entry which is preliminary data.</text>
</comment>
<organism evidence="1 2">
    <name type="scientific">Prevotella pectinovora</name>
    <dbReference type="NCBI Taxonomy" id="1602169"/>
    <lineage>
        <taxon>Bacteria</taxon>
        <taxon>Pseudomonadati</taxon>
        <taxon>Bacteroidota</taxon>
        <taxon>Bacteroidia</taxon>
        <taxon>Bacteroidales</taxon>
        <taxon>Prevotellaceae</taxon>
        <taxon>Prevotella</taxon>
    </lineage>
</organism>
<dbReference type="Proteomes" id="UP000032046">
    <property type="component" value="Unassembled WGS sequence"/>
</dbReference>
<evidence type="ECO:0000313" key="2">
    <source>
        <dbReference type="Proteomes" id="UP000032046"/>
    </source>
</evidence>
<dbReference type="Pfam" id="PF10117">
    <property type="entry name" value="McrBC"/>
    <property type="match status" value="1"/>
</dbReference>
<dbReference type="STRING" id="1602171.ST44_10270"/>
<dbReference type="InterPro" id="IPR019292">
    <property type="entry name" value="McrC"/>
</dbReference>
<accession>A0A0D0IS50</accession>
<dbReference type="AlphaFoldDB" id="A0A0D0IS50"/>
<sequence>MQEHEKIPYDSLAFQEYWGEGLRLPGQSKGLDRWFFQWQWRNSPIIDDEQDSDRPIVTESGYYASYVIGAQWFDEAKTMPLVITTKHGCDRIDFLKMFSVCFNSGIEAKEFSKIYAVDMEQPRIKAPELKSVLSPLIVAHFLSIVKEIVKRGLKKDYVQREGNLNKVKGRIDISRNERMNIMKKRYDKVFCRYQEYSEDTLENRLIKKALVFSQHILQNEGISESLLSLQHTIHECLAAFSRVEDEIEVWEVKAIKHHKIFKEYNDAIKLAQMILHRYDYSITNITSAEEEYCPVFWIDMAMLYEHYVLGLLREAYGEKIHYQVHGHTGYPDFVCYSPKVVLDTKYIPRFEYGNLDTYIVRQLSGYSRDKWIFPIKPESNIPCVIIYPVEGEEENPFKSKRLEDFLNVEDRCLWNFHRIAVPLPVLNEAD</sequence>
<evidence type="ECO:0000313" key="1">
    <source>
        <dbReference type="EMBL" id="KIP60826.1"/>
    </source>
</evidence>
<proteinExistence type="predicted"/>
<dbReference type="RefSeq" id="WP_042519817.1">
    <property type="nucleotide sequence ID" value="NZ_JXQI01000075.1"/>
</dbReference>
<dbReference type="PANTHER" id="PTHR38733">
    <property type="entry name" value="PROTEIN MCRC"/>
    <property type="match status" value="1"/>
</dbReference>
<reference evidence="1 2" key="1">
    <citation type="submission" date="2015-01" db="EMBL/GenBank/DDBJ databases">
        <title>Comparative genomics of non-oral Prevotella species.</title>
        <authorList>
            <person name="Accetto T."/>
            <person name="Nograsek B."/>
            <person name="Avgustin G."/>
        </authorList>
    </citation>
    <scope>NUCLEOTIDE SEQUENCE [LARGE SCALE GENOMIC DNA]</scope>
    <source>
        <strain evidence="1 2">P5-119</strain>
    </source>
</reference>